<evidence type="ECO:0000313" key="3">
    <source>
        <dbReference type="Proteomes" id="UP001553843"/>
    </source>
</evidence>
<accession>A0ABV3M155</accession>
<dbReference type="RefSeq" id="WP_127912047.1">
    <property type="nucleotide sequence ID" value="NZ_JBEYRR010000008.1"/>
</dbReference>
<comment type="caution">
    <text evidence="2">The sequence shown here is derived from an EMBL/GenBank/DDBJ whole genome shotgun (WGS) entry which is preliminary data.</text>
</comment>
<dbReference type="InterPro" id="IPR006311">
    <property type="entry name" value="TAT_signal"/>
</dbReference>
<dbReference type="Proteomes" id="UP001553843">
    <property type="component" value="Unassembled WGS sequence"/>
</dbReference>
<name>A0ABV3M155_9ACTN</name>
<evidence type="ECO:0000313" key="2">
    <source>
        <dbReference type="EMBL" id="MEW2365444.1"/>
    </source>
</evidence>
<gene>
    <name evidence="2" type="ORF">AB0887_26275</name>
</gene>
<evidence type="ECO:0008006" key="4">
    <source>
        <dbReference type="Google" id="ProtNLM"/>
    </source>
</evidence>
<evidence type="ECO:0000256" key="1">
    <source>
        <dbReference type="SAM" id="SignalP"/>
    </source>
</evidence>
<dbReference type="PROSITE" id="PS51318">
    <property type="entry name" value="TAT"/>
    <property type="match status" value="1"/>
</dbReference>
<protein>
    <recommendedName>
        <fullName evidence="4">Secreted protein</fullName>
    </recommendedName>
</protein>
<keyword evidence="1" id="KW-0732">Signal</keyword>
<reference evidence="2 3" key="1">
    <citation type="submission" date="2024-06" db="EMBL/GenBank/DDBJ databases">
        <title>The Natural Products Discovery Center: Release of the First 8490 Sequenced Strains for Exploring Actinobacteria Biosynthetic Diversity.</title>
        <authorList>
            <person name="Kalkreuter E."/>
            <person name="Kautsar S.A."/>
            <person name="Yang D."/>
            <person name="Bader C.D."/>
            <person name="Teijaro C.N."/>
            <person name="Fluegel L."/>
            <person name="Davis C.M."/>
            <person name="Simpson J.R."/>
            <person name="Lauterbach L."/>
            <person name="Steele A.D."/>
            <person name="Gui C."/>
            <person name="Meng S."/>
            <person name="Li G."/>
            <person name="Viehrig K."/>
            <person name="Ye F."/>
            <person name="Su P."/>
            <person name="Kiefer A.F."/>
            <person name="Nichols A."/>
            <person name="Cepeda A.J."/>
            <person name="Yan W."/>
            <person name="Fan B."/>
            <person name="Jiang Y."/>
            <person name="Adhikari A."/>
            <person name="Zheng C.-J."/>
            <person name="Schuster L."/>
            <person name="Cowan T.M."/>
            <person name="Smanski M.J."/>
            <person name="Chevrette M.G."/>
            <person name="De Carvalho L.P.S."/>
            <person name="Shen B."/>
        </authorList>
    </citation>
    <scope>NUCLEOTIDE SEQUENCE [LARGE SCALE GENOMIC DNA]</scope>
    <source>
        <strain evidence="2 3">NPDC047833</strain>
    </source>
</reference>
<dbReference type="EMBL" id="JBEYRS010000012">
    <property type="protein sequence ID" value="MEW2365444.1"/>
    <property type="molecule type" value="Genomic_DNA"/>
</dbReference>
<feature type="signal peptide" evidence="1">
    <location>
        <begin position="1"/>
        <end position="30"/>
    </location>
</feature>
<sequence>MSGVSRRALLGYSGSAAAGAVIASSGSAQAAEGQTAVHQTAGAGAAGAEQAAGVEWPMGGEFSGHSSLAAADASMTVRFSLEIEHAPSGQNITPLDIADAINEMAEARGWPRIQFHGMVRTPLN</sequence>
<feature type="chain" id="PRO_5047458625" description="Secreted protein" evidence="1">
    <location>
        <begin position="31"/>
        <end position="124"/>
    </location>
</feature>
<organism evidence="2 3">
    <name type="scientific">Streptomyces huasconensis</name>
    <dbReference type="NCBI Taxonomy" id="1854574"/>
    <lineage>
        <taxon>Bacteria</taxon>
        <taxon>Bacillati</taxon>
        <taxon>Actinomycetota</taxon>
        <taxon>Actinomycetes</taxon>
        <taxon>Kitasatosporales</taxon>
        <taxon>Streptomycetaceae</taxon>
        <taxon>Streptomyces</taxon>
    </lineage>
</organism>
<keyword evidence="3" id="KW-1185">Reference proteome</keyword>
<proteinExistence type="predicted"/>